<evidence type="ECO:0000313" key="1">
    <source>
        <dbReference type="EMBL" id="KAG5577987.1"/>
    </source>
</evidence>
<protein>
    <submittedName>
        <fullName evidence="1">Uncharacterized protein</fullName>
    </submittedName>
</protein>
<proteinExistence type="predicted"/>
<dbReference type="AlphaFoldDB" id="A0A9J5WPT7"/>
<keyword evidence="2" id="KW-1185">Reference proteome</keyword>
<dbReference type="EMBL" id="JACXVP010000011">
    <property type="protein sequence ID" value="KAG5577987.1"/>
    <property type="molecule type" value="Genomic_DNA"/>
</dbReference>
<accession>A0A9J5WPT7</accession>
<evidence type="ECO:0000313" key="2">
    <source>
        <dbReference type="Proteomes" id="UP000824120"/>
    </source>
</evidence>
<comment type="caution">
    <text evidence="1">The sequence shown here is derived from an EMBL/GenBank/DDBJ whole genome shotgun (WGS) entry which is preliminary data.</text>
</comment>
<reference evidence="1 2" key="1">
    <citation type="submission" date="2020-09" db="EMBL/GenBank/DDBJ databases">
        <title>De no assembly of potato wild relative species, Solanum commersonii.</title>
        <authorList>
            <person name="Cho K."/>
        </authorList>
    </citation>
    <scope>NUCLEOTIDE SEQUENCE [LARGE SCALE GENOMIC DNA]</scope>
    <source>
        <strain evidence="1">LZ3.2</strain>
        <tissue evidence="1">Leaf</tissue>
    </source>
</reference>
<name>A0A9J5WPT7_SOLCO</name>
<dbReference type="Proteomes" id="UP000824120">
    <property type="component" value="Chromosome 11"/>
</dbReference>
<gene>
    <name evidence="1" type="ORF">H5410_058121</name>
</gene>
<organism evidence="1 2">
    <name type="scientific">Solanum commersonii</name>
    <name type="common">Commerson's wild potato</name>
    <name type="synonym">Commerson's nightshade</name>
    <dbReference type="NCBI Taxonomy" id="4109"/>
    <lineage>
        <taxon>Eukaryota</taxon>
        <taxon>Viridiplantae</taxon>
        <taxon>Streptophyta</taxon>
        <taxon>Embryophyta</taxon>
        <taxon>Tracheophyta</taxon>
        <taxon>Spermatophyta</taxon>
        <taxon>Magnoliopsida</taxon>
        <taxon>eudicotyledons</taxon>
        <taxon>Gunneridae</taxon>
        <taxon>Pentapetalae</taxon>
        <taxon>asterids</taxon>
        <taxon>lamiids</taxon>
        <taxon>Solanales</taxon>
        <taxon>Solanaceae</taxon>
        <taxon>Solanoideae</taxon>
        <taxon>Solaneae</taxon>
        <taxon>Solanum</taxon>
    </lineage>
</organism>
<sequence>MYTATPGVAMICVLSPSTCLKNLRYSKALQMGDCHCLPSWIVLVLALHLIHNLSASAANSNKAGNLSFLVANLFRVYLKLTCQGSFLGITSKVVVM</sequence>